<feature type="non-terminal residue" evidence="2">
    <location>
        <position position="1"/>
    </location>
</feature>
<dbReference type="SUPFAM" id="SSF63867">
    <property type="entry name" value="MoeA C-terminal domain-like"/>
    <property type="match status" value="1"/>
</dbReference>
<dbReference type="Pfam" id="PF03454">
    <property type="entry name" value="MoeA_C"/>
    <property type="match status" value="1"/>
</dbReference>
<evidence type="ECO:0000313" key="2">
    <source>
        <dbReference type="EMBL" id="GAJ16873.1"/>
    </source>
</evidence>
<protein>
    <recommendedName>
        <fullName evidence="1">MoeA C-terminal domain-containing protein</fullName>
    </recommendedName>
</protein>
<feature type="domain" description="MoeA C-terminal" evidence="1">
    <location>
        <begin position="7"/>
        <end position="45"/>
    </location>
</feature>
<accession>X1UHB9</accession>
<evidence type="ECO:0000259" key="1">
    <source>
        <dbReference type="Pfam" id="PF03454"/>
    </source>
</evidence>
<dbReference type="EMBL" id="BARW01038904">
    <property type="protein sequence ID" value="GAJ16873.1"/>
    <property type="molecule type" value="Genomic_DNA"/>
</dbReference>
<dbReference type="InterPro" id="IPR005111">
    <property type="entry name" value="MoeA_C_domain_IV"/>
</dbReference>
<dbReference type="AlphaFoldDB" id="X1UHB9"/>
<proteinExistence type="predicted"/>
<name>X1UHB9_9ZZZZ</name>
<sequence>GQYFTRLTGPQGSGILTSMSRANGLVVVPEDKPRVEAGDVVPVMMLDWNEEME</sequence>
<dbReference type="GO" id="GO:0032324">
    <property type="term" value="P:molybdopterin cofactor biosynthetic process"/>
    <property type="evidence" value="ECO:0007669"/>
    <property type="project" value="InterPro"/>
</dbReference>
<reference evidence="2" key="1">
    <citation type="journal article" date="2014" name="Front. Microbiol.">
        <title>High frequency of phylogenetically diverse reductive dehalogenase-homologous genes in deep subseafloor sedimentary metagenomes.</title>
        <authorList>
            <person name="Kawai M."/>
            <person name="Futagami T."/>
            <person name="Toyoda A."/>
            <person name="Takaki Y."/>
            <person name="Nishi S."/>
            <person name="Hori S."/>
            <person name="Arai W."/>
            <person name="Tsubouchi T."/>
            <person name="Morono Y."/>
            <person name="Uchiyama I."/>
            <person name="Ito T."/>
            <person name="Fujiyama A."/>
            <person name="Inagaki F."/>
            <person name="Takami H."/>
        </authorList>
    </citation>
    <scope>NUCLEOTIDE SEQUENCE</scope>
    <source>
        <strain evidence="2">Expedition CK06-06</strain>
    </source>
</reference>
<comment type="caution">
    <text evidence="2">The sequence shown here is derived from an EMBL/GenBank/DDBJ whole genome shotgun (WGS) entry which is preliminary data.</text>
</comment>
<dbReference type="Gene3D" id="2.40.340.10">
    <property type="entry name" value="MoeA, C-terminal, domain IV"/>
    <property type="match status" value="1"/>
</dbReference>
<organism evidence="2">
    <name type="scientific">marine sediment metagenome</name>
    <dbReference type="NCBI Taxonomy" id="412755"/>
    <lineage>
        <taxon>unclassified sequences</taxon>
        <taxon>metagenomes</taxon>
        <taxon>ecological metagenomes</taxon>
    </lineage>
</organism>
<gene>
    <name evidence="2" type="ORF">S12H4_59509</name>
</gene>
<dbReference type="InterPro" id="IPR036688">
    <property type="entry name" value="MoeA_C_domain_IV_sf"/>
</dbReference>